<reference evidence="2" key="1">
    <citation type="submission" date="2020-12" db="EMBL/GenBank/DDBJ databases">
        <title>Hymenobacter sp.</title>
        <authorList>
            <person name="Kim M.K."/>
        </authorList>
    </citation>
    <scope>NUCLEOTIDE SEQUENCE [LARGE SCALE GENOMIC DNA]</scope>
    <source>
        <strain evidence="2">BT553</strain>
    </source>
</reference>
<proteinExistence type="predicted"/>
<keyword evidence="2" id="KW-1185">Reference proteome</keyword>
<accession>A0ABS0XTL4</accession>
<dbReference type="RefSeq" id="WP_199040705.1">
    <property type="nucleotide sequence ID" value="NZ_JAELXS010000011.1"/>
</dbReference>
<dbReference type="EMBL" id="JAELXS010000011">
    <property type="protein sequence ID" value="MBJ6123388.1"/>
    <property type="molecule type" value="Genomic_DNA"/>
</dbReference>
<evidence type="ECO:0000313" key="2">
    <source>
        <dbReference type="Proteomes" id="UP000640426"/>
    </source>
</evidence>
<protein>
    <submittedName>
        <fullName evidence="1">Uncharacterized protein</fullName>
    </submittedName>
</protein>
<comment type="caution">
    <text evidence="1">The sequence shown here is derived from an EMBL/GenBank/DDBJ whole genome shotgun (WGS) entry which is preliminary data.</text>
</comment>
<name>A0ABS0XTL4_9SPHN</name>
<evidence type="ECO:0000313" key="1">
    <source>
        <dbReference type="EMBL" id="MBJ6123388.1"/>
    </source>
</evidence>
<dbReference type="Proteomes" id="UP000640426">
    <property type="component" value="Unassembled WGS sequence"/>
</dbReference>
<sequence length="128" mass="13442">MMSSLALPVTGAILIDATRCWRDARDAGVAVQPCLSRTLTGHQCAMLAPVFDSLLRFYEDALGRPVTVGHAGTTTEDEQQLLGLIDGSLVRRACLNCPAGAAMGLDCAICSTRIMMALAVPGMSGTMQ</sequence>
<gene>
    <name evidence="1" type="ORF">JAO74_16495</name>
</gene>
<organism evidence="1 2">
    <name type="scientific">Sphingomonas mollis</name>
    <dbReference type="NCBI Taxonomy" id="2795726"/>
    <lineage>
        <taxon>Bacteria</taxon>
        <taxon>Pseudomonadati</taxon>
        <taxon>Pseudomonadota</taxon>
        <taxon>Alphaproteobacteria</taxon>
        <taxon>Sphingomonadales</taxon>
        <taxon>Sphingomonadaceae</taxon>
        <taxon>Sphingomonas</taxon>
    </lineage>
</organism>